<evidence type="ECO:0000259" key="4">
    <source>
        <dbReference type="Pfam" id="PF12923"/>
    </source>
</evidence>
<feature type="region of interest" description="Disordered" evidence="3">
    <location>
        <begin position="18"/>
        <end position="54"/>
    </location>
</feature>
<protein>
    <submittedName>
        <fullName evidence="5">Histone-lysine N-methyltransferase, H3 lysine-79 specific isoform X1</fullName>
    </submittedName>
</protein>
<comment type="caution">
    <text evidence="5">The sequence shown here is derived from an EMBL/GenBank/DDBJ whole genome shotgun (WGS) entry which is preliminary data.</text>
</comment>
<feature type="compositionally biased region" description="Basic residues" evidence="3">
    <location>
        <begin position="24"/>
        <end position="36"/>
    </location>
</feature>
<dbReference type="InterPro" id="IPR024326">
    <property type="entry name" value="RRP7_C"/>
</dbReference>
<dbReference type="CDD" id="cd12951">
    <property type="entry name" value="RRP7_Rrp7A"/>
    <property type="match status" value="1"/>
</dbReference>
<evidence type="ECO:0000256" key="3">
    <source>
        <dbReference type="SAM" id="MobiDB-lite"/>
    </source>
</evidence>
<dbReference type="OrthoDB" id="5390at2759"/>
<feature type="compositionally biased region" description="Basic residues" evidence="3">
    <location>
        <begin position="163"/>
        <end position="175"/>
    </location>
</feature>
<proteinExistence type="inferred from homology"/>
<dbReference type="InterPro" id="IPR040446">
    <property type="entry name" value="RRP7"/>
</dbReference>
<keyword evidence="5" id="KW-0489">Methyltransferase</keyword>
<dbReference type="PANTHER" id="PTHR13191:SF0">
    <property type="entry name" value="RIBOSOMAL RNA-PROCESSING PROTEIN 7 HOMOLOG A-RELATED"/>
    <property type="match status" value="1"/>
</dbReference>
<dbReference type="Gene3D" id="6.10.250.1770">
    <property type="match status" value="1"/>
</dbReference>
<feature type="domain" description="Ribosomal RNA-processing protein 7 C-terminal" evidence="4">
    <location>
        <begin position="214"/>
        <end position="336"/>
    </location>
</feature>
<dbReference type="GO" id="GO:0008168">
    <property type="term" value="F:methyltransferase activity"/>
    <property type="evidence" value="ECO:0007669"/>
    <property type="project" value="UniProtKB-KW"/>
</dbReference>
<comment type="similarity">
    <text evidence="1">Belongs to the RRP7 family.</text>
</comment>
<feature type="compositionally biased region" description="Basic residues" evidence="3">
    <location>
        <begin position="76"/>
        <end position="88"/>
    </location>
</feature>
<evidence type="ECO:0000313" key="6">
    <source>
        <dbReference type="Proteomes" id="UP000283530"/>
    </source>
</evidence>
<dbReference type="AlphaFoldDB" id="A0A443P8X4"/>
<feature type="region of interest" description="Disordered" evidence="3">
    <location>
        <begin position="71"/>
        <end position="175"/>
    </location>
</feature>
<keyword evidence="5" id="KW-0808">Transferase</keyword>
<dbReference type="GO" id="GO:0006364">
    <property type="term" value="P:rRNA processing"/>
    <property type="evidence" value="ECO:0007669"/>
    <property type="project" value="TreeGrafter"/>
</dbReference>
<evidence type="ECO:0000256" key="2">
    <source>
        <dbReference type="SAM" id="Coils"/>
    </source>
</evidence>
<feature type="compositionally biased region" description="Polar residues" evidence="3">
    <location>
        <begin position="130"/>
        <end position="140"/>
    </location>
</feature>
<keyword evidence="2" id="KW-0175">Coiled coil</keyword>
<name>A0A443P8X4_9MAGN</name>
<feature type="compositionally biased region" description="Basic and acidic residues" evidence="3">
    <location>
        <begin position="37"/>
        <end position="47"/>
    </location>
</feature>
<dbReference type="GO" id="GO:0000028">
    <property type="term" value="P:ribosomal small subunit assembly"/>
    <property type="evidence" value="ECO:0007669"/>
    <property type="project" value="TreeGrafter"/>
</dbReference>
<dbReference type="GO" id="GO:0034456">
    <property type="term" value="C:UTP-C complex"/>
    <property type="evidence" value="ECO:0007669"/>
    <property type="project" value="TreeGrafter"/>
</dbReference>
<evidence type="ECO:0000256" key="1">
    <source>
        <dbReference type="ARBA" id="ARBA00006110"/>
    </source>
</evidence>
<accession>A0A443P8X4</accession>
<gene>
    <name evidence="5" type="ORF">CKAN_01612200</name>
</gene>
<dbReference type="EMBL" id="QPKB01000006">
    <property type="protein sequence ID" value="RWR87186.1"/>
    <property type="molecule type" value="Genomic_DNA"/>
</dbReference>
<dbReference type="Proteomes" id="UP000283530">
    <property type="component" value="Unassembled WGS sequence"/>
</dbReference>
<dbReference type="Pfam" id="PF12923">
    <property type="entry name" value="RRP7"/>
    <property type="match status" value="1"/>
</dbReference>
<feature type="coiled-coil region" evidence="2">
    <location>
        <begin position="219"/>
        <end position="250"/>
    </location>
</feature>
<dbReference type="PANTHER" id="PTHR13191">
    <property type="entry name" value="RIBOSOMAL RNA PROCESSING PROTEIN 7-RELATED"/>
    <property type="match status" value="1"/>
</dbReference>
<evidence type="ECO:0000313" key="5">
    <source>
        <dbReference type="EMBL" id="RWR87186.1"/>
    </source>
</evidence>
<feature type="compositionally biased region" description="Basic and acidic residues" evidence="3">
    <location>
        <begin position="112"/>
        <end position="129"/>
    </location>
</feature>
<organism evidence="5 6">
    <name type="scientific">Cinnamomum micranthum f. kanehirae</name>
    <dbReference type="NCBI Taxonomy" id="337451"/>
    <lineage>
        <taxon>Eukaryota</taxon>
        <taxon>Viridiplantae</taxon>
        <taxon>Streptophyta</taxon>
        <taxon>Embryophyta</taxon>
        <taxon>Tracheophyta</taxon>
        <taxon>Spermatophyta</taxon>
        <taxon>Magnoliopsida</taxon>
        <taxon>Magnoliidae</taxon>
        <taxon>Laurales</taxon>
        <taxon>Lauraceae</taxon>
        <taxon>Cinnamomum</taxon>
    </lineage>
</organism>
<reference evidence="5 6" key="1">
    <citation type="journal article" date="2019" name="Nat. Plants">
        <title>Stout camphor tree genome fills gaps in understanding of flowering plant genome evolution.</title>
        <authorList>
            <person name="Chaw S.M."/>
            <person name="Liu Y.C."/>
            <person name="Wu Y.W."/>
            <person name="Wang H.Y."/>
            <person name="Lin C.I."/>
            <person name="Wu C.S."/>
            <person name="Ke H.M."/>
            <person name="Chang L.Y."/>
            <person name="Hsu C.Y."/>
            <person name="Yang H.T."/>
            <person name="Sudianto E."/>
            <person name="Hsu M.H."/>
            <person name="Wu K.P."/>
            <person name="Wang L.N."/>
            <person name="Leebens-Mack J.H."/>
            <person name="Tsai I.J."/>
        </authorList>
    </citation>
    <scope>NUCLEOTIDE SEQUENCE [LARGE SCALE GENOMIC DNA]</scope>
    <source>
        <strain evidence="6">cv. Chaw 1501</strain>
        <tissue evidence="5">Young leaves</tissue>
    </source>
</reference>
<dbReference type="STRING" id="337451.A0A443P8X4"/>
<feature type="compositionally biased region" description="Basic and acidic residues" evidence="3">
    <location>
        <begin position="89"/>
        <end position="104"/>
    </location>
</feature>
<keyword evidence="6" id="KW-1185">Reference proteome</keyword>
<sequence>MVVDTLILIYLLENKSRGGDKRSKGVHIKSKKKRKLRETGENDEPQKFDLISSENDRDDISFATKIKLNKADKEKKRSKSLVKKKRKKEKETEFHLDAVDELSNRDNGGSSEKLKSDNVLHNGDGKESSQSEAQTKIKNSIRSKEVLVGTNTTITDKSEKAGKSKKKHRTTSKKAGKSLECKTEVVKSEDVYHLSSGDDDCSKGMKKWLTEYHRSRPGLQILQQRIDDFITAHEAQEEQAIKEKEALAAEEGWTVVMRKGNKRTTDLESGISVGSVAQAAVMDKMEKKKKKAIALDFYNFQRREAQRNEIMMLQSKFEQDKKRIQQMRAARKFRPY</sequence>
<dbReference type="GO" id="GO:0032259">
    <property type="term" value="P:methylation"/>
    <property type="evidence" value="ECO:0007669"/>
    <property type="project" value="UniProtKB-KW"/>
</dbReference>
<dbReference type="GO" id="GO:0032545">
    <property type="term" value="C:CURI complex"/>
    <property type="evidence" value="ECO:0007669"/>
    <property type="project" value="TreeGrafter"/>
</dbReference>